<dbReference type="OrthoDB" id="2693028at2759"/>
<dbReference type="InParanoid" id="A0A0C3PEM9"/>
<evidence type="ECO:0000313" key="1">
    <source>
        <dbReference type="EMBL" id="KIO06701.1"/>
    </source>
</evidence>
<organism evidence="1 2">
    <name type="scientific">Pisolithus tinctorius Marx 270</name>
    <dbReference type="NCBI Taxonomy" id="870435"/>
    <lineage>
        <taxon>Eukaryota</taxon>
        <taxon>Fungi</taxon>
        <taxon>Dikarya</taxon>
        <taxon>Basidiomycota</taxon>
        <taxon>Agaricomycotina</taxon>
        <taxon>Agaricomycetes</taxon>
        <taxon>Agaricomycetidae</taxon>
        <taxon>Boletales</taxon>
        <taxon>Sclerodermatineae</taxon>
        <taxon>Pisolithaceae</taxon>
        <taxon>Pisolithus</taxon>
    </lineage>
</organism>
<protein>
    <submittedName>
        <fullName evidence="1">Uncharacterized protein</fullName>
    </submittedName>
</protein>
<reference evidence="2" key="2">
    <citation type="submission" date="2015-01" db="EMBL/GenBank/DDBJ databases">
        <title>Evolutionary Origins and Diversification of the Mycorrhizal Mutualists.</title>
        <authorList>
            <consortium name="DOE Joint Genome Institute"/>
            <consortium name="Mycorrhizal Genomics Consortium"/>
            <person name="Kohler A."/>
            <person name="Kuo A."/>
            <person name="Nagy L.G."/>
            <person name="Floudas D."/>
            <person name="Copeland A."/>
            <person name="Barry K.W."/>
            <person name="Cichocki N."/>
            <person name="Veneault-Fourrey C."/>
            <person name="LaButti K."/>
            <person name="Lindquist E.A."/>
            <person name="Lipzen A."/>
            <person name="Lundell T."/>
            <person name="Morin E."/>
            <person name="Murat C."/>
            <person name="Riley R."/>
            <person name="Ohm R."/>
            <person name="Sun H."/>
            <person name="Tunlid A."/>
            <person name="Henrissat B."/>
            <person name="Grigoriev I.V."/>
            <person name="Hibbett D.S."/>
            <person name="Martin F."/>
        </authorList>
    </citation>
    <scope>NUCLEOTIDE SEQUENCE [LARGE SCALE GENOMIC DNA]</scope>
    <source>
        <strain evidence="2">Marx 270</strain>
    </source>
</reference>
<proteinExistence type="predicted"/>
<accession>A0A0C3PEM9</accession>
<dbReference type="EMBL" id="KN831962">
    <property type="protein sequence ID" value="KIO06701.1"/>
    <property type="molecule type" value="Genomic_DNA"/>
</dbReference>
<dbReference type="HOGENOM" id="CLU_141770_0_0_1"/>
<dbReference type="Proteomes" id="UP000054217">
    <property type="component" value="Unassembled WGS sequence"/>
</dbReference>
<sequence>MRRSYKRKQHGWHLHIKANLFACLSTPGTCHPRIMRHPSTTLVQQLAGAIDPPPTSNSPTNQFSNCPRRVCRYNRDGKECGQPITCGTAPGHFRTIHGIRGMSRKVEISCKWPKCGAKAQRHSFMRHVRNVHLAHGERTNHQD</sequence>
<gene>
    <name evidence="1" type="ORF">M404DRAFT_438717</name>
</gene>
<reference evidence="1 2" key="1">
    <citation type="submission" date="2014-04" db="EMBL/GenBank/DDBJ databases">
        <authorList>
            <consortium name="DOE Joint Genome Institute"/>
            <person name="Kuo A."/>
            <person name="Kohler A."/>
            <person name="Costa M.D."/>
            <person name="Nagy L.G."/>
            <person name="Floudas D."/>
            <person name="Copeland A."/>
            <person name="Barry K.W."/>
            <person name="Cichocki N."/>
            <person name="Veneault-Fourrey C."/>
            <person name="LaButti K."/>
            <person name="Lindquist E.A."/>
            <person name="Lipzen A."/>
            <person name="Lundell T."/>
            <person name="Morin E."/>
            <person name="Murat C."/>
            <person name="Sun H."/>
            <person name="Tunlid A."/>
            <person name="Henrissat B."/>
            <person name="Grigoriev I.V."/>
            <person name="Hibbett D.S."/>
            <person name="Martin F."/>
            <person name="Nordberg H.P."/>
            <person name="Cantor M.N."/>
            <person name="Hua S.X."/>
        </authorList>
    </citation>
    <scope>NUCLEOTIDE SEQUENCE [LARGE SCALE GENOMIC DNA]</scope>
    <source>
        <strain evidence="1 2">Marx 270</strain>
    </source>
</reference>
<evidence type="ECO:0000313" key="2">
    <source>
        <dbReference type="Proteomes" id="UP000054217"/>
    </source>
</evidence>
<keyword evidence="2" id="KW-1185">Reference proteome</keyword>
<name>A0A0C3PEM9_PISTI</name>
<dbReference type="AlphaFoldDB" id="A0A0C3PEM9"/>